<reference evidence="2 3" key="1">
    <citation type="submission" date="2022-02" db="EMBL/GenBank/DDBJ databases">
        <title>Paenibacillus sp. MBLB1776 Whole Genome Shotgun Sequencing.</title>
        <authorList>
            <person name="Hwang C.Y."/>
            <person name="Cho E.-S."/>
            <person name="Seo M.-J."/>
        </authorList>
    </citation>
    <scope>NUCLEOTIDE SEQUENCE [LARGE SCALE GENOMIC DNA]</scope>
    <source>
        <strain evidence="2 3">MBLB1776</strain>
    </source>
</reference>
<name>A0AA96LGJ9_9BACL</name>
<feature type="transmembrane region" description="Helical" evidence="1">
    <location>
        <begin position="474"/>
        <end position="498"/>
    </location>
</feature>
<feature type="transmembrane region" description="Helical" evidence="1">
    <location>
        <begin position="433"/>
        <end position="454"/>
    </location>
</feature>
<organism evidence="2 3">
    <name type="scientific">Paenibacillus aurantius</name>
    <dbReference type="NCBI Taxonomy" id="2918900"/>
    <lineage>
        <taxon>Bacteria</taxon>
        <taxon>Bacillati</taxon>
        <taxon>Bacillota</taxon>
        <taxon>Bacilli</taxon>
        <taxon>Bacillales</taxon>
        <taxon>Paenibacillaceae</taxon>
        <taxon>Paenibacillus</taxon>
    </lineage>
</organism>
<protein>
    <submittedName>
        <fullName evidence="2">DUF5693 family protein</fullName>
    </submittedName>
</protein>
<evidence type="ECO:0000313" key="3">
    <source>
        <dbReference type="Proteomes" id="UP001305702"/>
    </source>
</evidence>
<feature type="transmembrane region" description="Helical" evidence="1">
    <location>
        <begin position="542"/>
        <end position="566"/>
    </location>
</feature>
<dbReference type="RefSeq" id="WP_315605358.1">
    <property type="nucleotide sequence ID" value="NZ_CP130318.1"/>
</dbReference>
<keyword evidence="1" id="KW-0812">Transmembrane</keyword>
<evidence type="ECO:0000256" key="1">
    <source>
        <dbReference type="SAM" id="Phobius"/>
    </source>
</evidence>
<evidence type="ECO:0000313" key="2">
    <source>
        <dbReference type="EMBL" id="WNQ11581.1"/>
    </source>
</evidence>
<accession>A0AA96LGJ9</accession>
<dbReference type="AlphaFoldDB" id="A0AA96LGJ9"/>
<feature type="transmembrane region" description="Helical" evidence="1">
    <location>
        <begin position="510"/>
        <end position="530"/>
    </location>
</feature>
<dbReference type="EMBL" id="CP130318">
    <property type="protein sequence ID" value="WNQ11581.1"/>
    <property type="molecule type" value="Genomic_DNA"/>
</dbReference>
<dbReference type="InterPro" id="IPR043748">
    <property type="entry name" value="DUF5693"/>
</dbReference>
<keyword evidence="3" id="KW-1185">Reference proteome</keyword>
<dbReference type="KEGG" id="paun:MJA45_00435"/>
<feature type="transmembrane region" description="Helical" evidence="1">
    <location>
        <begin position="646"/>
        <end position="671"/>
    </location>
</feature>
<feature type="transmembrane region" description="Helical" evidence="1">
    <location>
        <begin position="384"/>
        <end position="402"/>
    </location>
</feature>
<feature type="transmembrane region" description="Helical" evidence="1">
    <location>
        <begin position="599"/>
        <end position="614"/>
    </location>
</feature>
<sequence length="688" mass="76083">MLQGYRKWNSRVPKVLWALVVIGLLASLPLAFQRVQTEKSAKRVEFVFDYRDLVEIADYRTQPQDFVSRQLDNLKKAGVRSVAVYEATLSELQTARRLEVYNAKEAALLNQKPLGANENYVYVLFPDAATQAKLQPVLEKGFARFQVQTEAWKAGGRNGLVIKLPYDEAILKPLGPDPAALELIKSKGMQVVARISNRHQPFVQEDLDAVLAQYSAAGAKSIIVEGDSVPGYSTGVKQPDIEAFAKLMQKYGMGLASVELIKTPAGMNTLAKELKYNVFRAHSFTEADADKLSANVTDAERKNRILTTSDRFVLAVKDRNIRLVFLNAHAVRNPDKGQILDPIEPLLQTLQGPDGAIPRIKEAGFTVGEGQAHSFDYQQASWQTPLRLLVVLGSVAIIVLLLSHFVPGLALALLLLGVIASAGLYVLMPNMLFKLLALGAGISSASLAMMLAVLKIRKKSTNPDETRLGFLFNLFIRTSLLSLVGAAFVVGLLSHITYNLLLDQFTGVKLLGLFPVVVMGVYVLFFSEGLSRAEIGRRVRHIFASYINVLWVVTAGVLLAAMYYYMSRTGNEGQVSPLEMAFRSFLENTLGVRPRTKEFLIGHPLFFLGGYLALKYRWKSAFFLFLLGVIGQVDMVGTFTHLHTPIYISLIRVGYGMLFGALIGLLLIAVWEIGARSWKAWTAASRRL</sequence>
<feature type="transmembrane region" description="Helical" evidence="1">
    <location>
        <begin position="621"/>
        <end position="640"/>
    </location>
</feature>
<keyword evidence="1" id="KW-1133">Transmembrane helix</keyword>
<gene>
    <name evidence="2" type="ORF">MJA45_00435</name>
</gene>
<dbReference type="Pfam" id="PF18949">
    <property type="entry name" value="DUF5693"/>
    <property type="match status" value="1"/>
</dbReference>
<proteinExistence type="predicted"/>
<dbReference type="Proteomes" id="UP001305702">
    <property type="component" value="Chromosome"/>
</dbReference>
<keyword evidence="1" id="KW-0472">Membrane</keyword>